<dbReference type="InterPro" id="IPR006680">
    <property type="entry name" value="Amidohydro-rel"/>
</dbReference>
<dbReference type="PANTHER" id="PTHR43135">
    <property type="entry name" value="ALPHA-D-RIBOSE 1-METHYLPHOSPHONATE 5-TRIPHOSPHATE DIPHOSPHATASE"/>
    <property type="match status" value="1"/>
</dbReference>
<evidence type="ECO:0000313" key="3">
    <source>
        <dbReference type="EMBL" id="RDY59678.1"/>
    </source>
</evidence>
<evidence type="ECO:0000259" key="2">
    <source>
        <dbReference type="Pfam" id="PF01979"/>
    </source>
</evidence>
<dbReference type="InterPro" id="IPR051781">
    <property type="entry name" value="Metallo-dep_Hydrolase"/>
</dbReference>
<comment type="caution">
    <text evidence="3">The sequence shown here is derived from an EMBL/GenBank/DDBJ whole genome shotgun (WGS) entry which is preliminary data.</text>
</comment>
<dbReference type="Proteomes" id="UP000261828">
    <property type="component" value="Unassembled WGS sequence"/>
</dbReference>
<dbReference type="Gene3D" id="3.30.110.90">
    <property type="entry name" value="Amidohydrolase"/>
    <property type="match status" value="1"/>
</dbReference>
<dbReference type="OrthoDB" id="9797498at2"/>
<dbReference type="InterPro" id="IPR032466">
    <property type="entry name" value="Metal_Hydrolase"/>
</dbReference>
<sequence length="502" mass="56103">MFSYLNQQLISLLCRVHQSKNEMVKKIFRIVLKTLLGIIAAIILFLVSSMLISKYDFGDPSEEIGERVSKLAFTHVNIVNVEADSTEAPGALIKNAKILLEEGKIVQILPDSVETPKGYREIDAKGGFALPGLMDMHTHIFDRSDLAMYLGHGVTTVRNMMGFPMHLRWRQQMELGSYPGSRLITASPTINSGNDTGPFHKNIDTPEEAVEAITDYKEKGYDFIKIYDGLNYDQFTAVMQTANANDLYVAGHPPHGIGIDTLLSFNLNSFEHIEEIVQGPLEYELSVPKGRKIAQKFKAANARLTITMSPFRNIYRTTVEGDDFLSSLPEEKINPFIEFIGQKQLQQWVNCNKGTYDWNVGKYKCMALLTQVFHEEDVNLLLGTDTGPSLTVPGLTLLDEIKILNDLDIPVLDIIKSGTIEAAKALQMDDEIGSIAIGKQAEMVIVKDNPLTDMNTLYNPVSIVKGETLYLEPDIEELKGLGRQKSNVYLTLGRFLNHLISK</sequence>
<dbReference type="Gene3D" id="2.30.40.10">
    <property type="entry name" value="Urease, subunit C, domain 1"/>
    <property type="match status" value="1"/>
</dbReference>
<protein>
    <recommendedName>
        <fullName evidence="2">Amidohydrolase-related domain-containing protein</fullName>
    </recommendedName>
</protein>
<dbReference type="Gene3D" id="1.20.58.520">
    <property type="entry name" value="Amidohydrolase"/>
    <property type="match status" value="1"/>
</dbReference>
<accession>A0A371JQ84</accession>
<proteinExistence type="predicted"/>
<dbReference type="GO" id="GO:0016810">
    <property type="term" value="F:hydrolase activity, acting on carbon-nitrogen (but not peptide) bonds"/>
    <property type="evidence" value="ECO:0007669"/>
    <property type="project" value="InterPro"/>
</dbReference>
<dbReference type="PANTHER" id="PTHR43135:SF3">
    <property type="entry name" value="ALPHA-D-RIBOSE 1-METHYLPHOSPHONATE 5-TRIPHOSPHATE DIPHOSPHATASE"/>
    <property type="match status" value="1"/>
</dbReference>
<dbReference type="InterPro" id="IPR011059">
    <property type="entry name" value="Metal-dep_hydrolase_composite"/>
</dbReference>
<keyword evidence="4" id="KW-1185">Reference proteome</keyword>
<name>A0A371JQ84_9FLAO</name>
<organism evidence="3 4">
    <name type="scientific">Flagellimonas nanhaiensis</name>
    <dbReference type="NCBI Taxonomy" id="2292706"/>
    <lineage>
        <taxon>Bacteria</taxon>
        <taxon>Pseudomonadati</taxon>
        <taxon>Bacteroidota</taxon>
        <taxon>Flavobacteriia</taxon>
        <taxon>Flavobacteriales</taxon>
        <taxon>Flavobacteriaceae</taxon>
        <taxon>Flagellimonas</taxon>
    </lineage>
</organism>
<dbReference type="Gene3D" id="3.40.50.10910">
    <property type="entry name" value="Amidohydrolase"/>
    <property type="match status" value="1"/>
</dbReference>
<keyword evidence="1" id="KW-0472">Membrane</keyword>
<dbReference type="Pfam" id="PF01979">
    <property type="entry name" value="Amidohydro_1"/>
    <property type="match status" value="1"/>
</dbReference>
<dbReference type="AlphaFoldDB" id="A0A371JQ84"/>
<dbReference type="SUPFAM" id="SSF51556">
    <property type="entry name" value="Metallo-dependent hydrolases"/>
    <property type="match status" value="1"/>
</dbReference>
<feature type="transmembrane region" description="Helical" evidence="1">
    <location>
        <begin position="30"/>
        <end position="52"/>
    </location>
</feature>
<evidence type="ECO:0000313" key="4">
    <source>
        <dbReference type="Proteomes" id="UP000261828"/>
    </source>
</evidence>
<keyword evidence="1" id="KW-0812">Transmembrane</keyword>
<dbReference type="EMBL" id="QTJX01000002">
    <property type="protein sequence ID" value="RDY59678.1"/>
    <property type="molecule type" value="Genomic_DNA"/>
</dbReference>
<keyword evidence="1" id="KW-1133">Transmembrane helix</keyword>
<feature type="domain" description="Amidohydrolase-related" evidence="2">
    <location>
        <begin position="374"/>
        <end position="464"/>
    </location>
</feature>
<reference evidence="3 4" key="1">
    <citation type="submission" date="2018-08" db="EMBL/GenBank/DDBJ databases">
        <title>Muricauda nanhaiensis sp. nov., isolated from seawater of the South China Sea.</title>
        <authorList>
            <person name="Dang Y."/>
        </authorList>
    </citation>
    <scope>NUCLEOTIDE SEQUENCE [LARGE SCALE GENOMIC DNA]</scope>
    <source>
        <strain evidence="3 4">SM1704</strain>
    </source>
</reference>
<gene>
    <name evidence="3" type="ORF">DX873_09935</name>
</gene>
<evidence type="ECO:0000256" key="1">
    <source>
        <dbReference type="SAM" id="Phobius"/>
    </source>
</evidence>
<dbReference type="SUPFAM" id="SSF51338">
    <property type="entry name" value="Composite domain of metallo-dependent hydrolases"/>
    <property type="match status" value="2"/>
</dbReference>